<name>A0A068XZ70_ECHMU</name>
<keyword evidence="2" id="KW-1185">Reference proteome</keyword>
<proteinExistence type="predicted"/>
<reference evidence="1" key="2">
    <citation type="submission" date="2015-11" db="EMBL/GenBank/DDBJ databases">
        <authorList>
            <person name="Zhang Y."/>
            <person name="Guo Z."/>
        </authorList>
    </citation>
    <scope>NUCLEOTIDE SEQUENCE</scope>
</reference>
<protein>
    <submittedName>
        <fullName evidence="1">Uncharacterized protein</fullName>
    </submittedName>
</protein>
<reference evidence="1" key="1">
    <citation type="journal article" date="2013" name="Nature">
        <title>The genomes of four tapeworm species reveal adaptations to parasitism.</title>
        <authorList>
            <person name="Tsai I.J."/>
            <person name="Zarowiecki M."/>
            <person name="Holroyd N."/>
            <person name="Garciarrubio A."/>
            <person name="Sanchez-Flores A."/>
            <person name="Brooks K.L."/>
            <person name="Tracey A."/>
            <person name="Bobes R.J."/>
            <person name="Fragoso G."/>
            <person name="Sciutto E."/>
            <person name="Aslett M."/>
            <person name="Beasley H."/>
            <person name="Bennett H.M."/>
            <person name="Cai J."/>
            <person name="Camicia F."/>
            <person name="Clark R."/>
            <person name="Cucher M."/>
            <person name="De Silva N."/>
            <person name="Day T.A."/>
            <person name="Deplazes P."/>
            <person name="Estrada K."/>
            <person name="Fernandez C."/>
            <person name="Holland P.W."/>
            <person name="Hou J."/>
            <person name="Hu S."/>
            <person name="Huckvale T."/>
            <person name="Hung S.S."/>
            <person name="Kamenetzky L."/>
            <person name="Keane J.A."/>
            <person name="Kiss F."/>
            <person name="Koziol U."/>
            <person name="Lambert O."/>
            <person name="Liu K."/>
            <person name="Luo X."/>
            <person name="Luo Y."/>
            <person name="Macchiaroli N."/>
            <person name="Nichol S."/>
            <person name="Paps J."/>
            <person name="Parkinson J."/>
            <person name="Pouchkina-Stantcheva N."/>
            <person name="Riddiford N."/>
            <person name="Rosenzvit M."/>
            <person name="Salinas G."/>
            <person name="Wasmuth J.D."/>
            <person name="Zamanian M."/>
            <person name="Zheng Y."/>
            <person name="Cai X."/>
            <person name="Soberon X."/>
            <person name="Olson P.D."/>
            <person name="Laclette J.P."/>
            <person name="Brehm K."/>
            <person name="Berriman M."/>
            <person name="Garciarrubio A."/>
            <person name="Bobes R.J."/>
            <person name="Fragoso G."/>
            <person name="Sanchez-Flores A."/>
            <person name="Estrada K."/>
            <person name="Cevallos M.A."/>
            <person name="Morett E."/>
            <person name="Gonzalez V."/>
            <person name="Portillo T."/>
            <person name="Ochoa-Leyva A."/>
            <person name="Jose M.V."/>
            <person name="Sciutto E."/>
            <person name="Landa A."/>
            <person name="Jimenez L."/>
            <person name="Valdes V."/>
            <person name="Carrero J.C."/>
            <person name="Larralde C."/>
            <person name="Morales-Montor J."/>
            <person name="Limon-Lason J."/>
            <person name="Soberon X."/>
            <person name="Laclette J.P."/>
        </authorList>
    </citation>
    <scope>NUCLEOTIDE SEQUENCE [LARGE SCALE GENOMIC DNA]</scope>
</reference>
<dbReference type="AlphaFoldDB" id="A0A068XZ70"/>
<accession>A0A068XZ70</accession>
<dbReference type="OMA" id="GEVMEWK"/>
<dbReference type="Proteomes" id="UP000017246">
    <property type="component" value="Unassembled WGS sequence"/>
</dbReference>
<dbReference type="OrthoDB" id="10278384at2759"/>
<organism evidence="1 2">
    <name type="scientific">Echinococcus multilocularis</name>
    <name type="common">Fox tapeworm</name>
    <dbReference type="NCBI Taxonomy" id="6211"/>
    <lineage>
        <taxon>Eukaryota</taxon>
        <taxon>Metazoa</taxon>
        <taxon>Spiralia</taxon>
        <taxon>Lophotrochozoa</taxon>
        <taxon>Platyhelminthes</taxon>
        <taxon>Cestoda</taxon>
        <taxon>Eucestoda</taxon>
        <taxon>Cyclophyllidea</taxon>
        <taxon>Taeniidae</taxon>
        <taxon>Echinococcus</taxon>
    </lineage>
</organism>
<dbReference type="EMBL" id="LN902843">
    <property type="protein sequence ID" value="CDS37501.1"/>
    <property type="molecule type" value="Genomic_DNA"/>
</dbReference>
<gene>
    <name evidence="1" type="ORF">EmuJ_000475000</name>
</gene>
<sequence>MQHSIQCAARVDQAHHTTIERRSTMRYWDDGVEGVDECRWLWCEGMRKRLTGREKAGVEAAAAAAAVVTSPFGVTTWVAHQVGEVMEWKHVRSHDCTPMRVDPDTARGSYTRQRFCRDNQPSTTSVGWFASETVVALTWLRRHTTNNPET</sequence>
<evidence type="ECO:0000313" key="1">
    <source>
        <dbReference type="EMBL" id="CDS37501.1"/>
    </source>
</evidence>
<evidence type="ECO:0000313" key="2">
    <source>
        <dbReference type="Proteomes" id="UP000017246"/>
    </source>
</evidence>